<reference evidence="10" key="1">
    <citation type="submission" date="2016-08" db="EMBL/GenBank/DDBJ databases">
        <title>Complete genome of Cloacibacillus porcorum.</title>
        <authorList>
            <person name="Looft T."/>
            <person name="Bayles D.O."/>
            <person name="Alt D.P."/>
        </authorList>
    </citation>
    <scope>NUCLEOTIDE SEQUENCE [LARGE SCALE GENOMIC DNA]</scope>
    <source>
        <strain evidence="10">CL-84</strain>
    </source>
</reference>
<dbReference type="KEGG" id="cpor:BED41_04165"/>
<dbReference type="Pfam" id="PF06130">
    <property type="entry name" value="PTAC"/>
    <property type="match status" value="1"/>
</dbReference>
<evidence type="ECO:0000256" key="9">
    <source>
        <dbReference type="PIRNR" id="PIRNR010130"/>
    </source>
</evidence>
<evidence type="ECO:0000256" key="6">
    <source>
        <dbReference type="ARBA" id="ARBA00022723"/>
    </source>
</evidence>
<evidence type="ECO:0000256" key="1">
    <source>
        <dbReference type="ARBA" id="ARBA00001947"/>
    </source>
</evidence>
<keyword evidence="11" id="KW-1185">Reference proteome</keyword>
<proteinExistence type="inferred from homology"/>
<dbReference type="InterPro" id="IPR008300">
    <property type="entry name" value="PTAC"/>
</dbReference>
<dbReference type="NCBIfam" id="NF011652">
    <property type="entry name" value="PRK15070.1"/>
    <property type="match status" value="1"/>
</dbReference>
<comment type="similarity">
    <text evidence="2 9">Belongs to the PduL family.</text>
</comment>
<dbReference type="STRING" id="1197717.BED41_04165"/>
<comment type="catalytic activity">
    <reaction evidence="9">
        <text>propanoyl-CoA + phosphate = propanoyl phosphate + CoA</text>
        <dbReference type="Rhea" id="RHEA:28046"/>
        <dbReference type="ChEBI" id="CHEBI:43474"/>
        <dbReference type="ChEBI" id="CHEBI:57287"/>
        <dbReference type="ChEBI" id="CHEBI:57392"/>
        <dbReference type="ChEBI" id="CHEBI:58933"/>
        <dbReference type="EC" id="2.3.1.222"/>
    </reaction>
</comment>
<dbReference type="GeneID" id="83057049"/>
<evidence type="ECO:0000256" key="7">
    <source>
        <dbReference type="ARBA" id="ARBA00022833"/>
    </source>
</evidence>
<evidence type="ECO:0000256" key="8">
    <source>
        <dbReference type="ARBA" id="ARBA00023315"/>
    </source>
</evidence>
<evidence type="ECO:0000256" key="5">
    <source>
        <dbReference type="ARBA" id="ARBA00022679"/>
    </source>
</evidence>
<dbReference type="AlphaFoldDB" id="A0A1B2I331"/>
<dbReference type="PANTHER" id="PTHR39453">
    <property type="entry name" value="PHOSPHATE PROPANOYLTRANSFERASE"/>
    <property type="match status" value="1"/>
</dbReference>
<gene>
    <name evidence="10" type="ORF">BED41_04165</name>
</gene>
<dbReference type="EMBL" id="CP016757">
    <property type="protein sequence ID" value="ANZ44353.1"/>
    <property type="molecule type" value="Genomic_DNA"/>
</dbReference>
<keyword evidence="6" id="KW-0479">Metal-binding</keyword>
<dbReference type="EC" id="2.3.1.222" evidence="3 9"/>
<dbReference type="OrthoDB" id="9784365at2"/>
<dbReference type="UniPathway" id="UPA00621"/>
<sequence length="217" mass="23605">MSGAANGITAAVVDRVMEAIAKAGLVEVEVSARHVHLSQKDWEAIFGTEKSDLTPKRPLSQPGQYLSEERVSLITPKGRMDRVAVLGPFRGQTQVELSKSDCIALGIAAPIRESGHIDGSGRITIEGPRGAVTIPQGVIIAKRHVHVPETTARHLGFKNGEIVSVQLFTDRPVILQDVVLRVSDKFSYRMHIDFDEANAADVRGFTLGQILKQEPVK</sequence>
<dbReference type="GO" id="GO:0046872">
    <property type="term" value="F:metal ion binding"/>
    <property type="evidence" value="ECO:0007669"/>
    <property type="project" value="UniProtKB-KW"/>
</dbReference>
<evidence type="ECO:0000256" key="4">
    <source>
        <dbReference type="ARBA" id="ARBA00020837"/>
    </source>
</evidence>
<evidence type="ECO:0000313" key="11">
    <source>
        <dbReference type="Proteomes" id="UP000093044"/>
    </source>
</evidence>
<accession>A0A1B2I331</accession>
<dbReference type="PIRSF" id="PIRSF010130">
    <property type="entry name" value="PduL"/>
    <property type="match status" value="1"/>
</dbReference>
<keyword evidence="5 9" id="KW-0808">Transferase</keyword>
<keyword evidence="8 9" id="KW-0012">Acyltransferase</keyword>
<name>A0A1B2I331_9BACT</name>
<evidence type="ECO:0000256" key="2">
    <source>
        <dbReference type="ARBA" id="ARBA00007342"/>
    </source>
</evidence>
<keyword evidence="7" id="KW-0862">Zinc</keyword>
<organism evidence="10 11">
    <name type="scientific">Cloacibacillus porcorum</name>
    <dbReference type="NCBI Taxonomy" id="1197717"/>
    <lineage>
        <taxon>Bacteria</taxon>
        <taxon>Thermotogati</taxon>
        <taxon>Synergistota</taxon>
        <taxon>Synergistia</taxon>
        <taxon>Synergistales</taxon>
        <taxon>Synergistaceae</taxon>
        <taxon>Cloacibacillus</taxon>
    </lineage>
</organism>
<comment type="cofactor">
    <cofactor evidence="1">
        <name>Zn(2+)</name>
        <dbReference type="ChEBI" id="CHEBI:29105"/>
    </cofactor>
</comment>
<comment type="function">
    <text evidence="9">Involved in 1,2-propanediol (1,2-PD) degradation by catalyzing the conversion of propanoyl-CoA to propanoyl-phosphate.</text>
</comment>
<dbReference type="PANTHER" id="PTHR39453:SF1">
    <property type="entry name" value="PHOSPHATE PROPANOYLTRANSFERASE"/>
    <property type="match status" value="1"/>
</dbReference>
<protein>
    <recommendedName>
        <fullName evidence="4 9">Phosphate propanoyltransferase</fullName>
        <ecNumber evidence="3 9">2.3.1.222</ecNumber>
    </recommendedName>
</protein>
<dbReference type="Proteomes" id="UP000093044">
    <property type="component" value="Chromosome"/>
</dbReference>
<comment type="pathway">
    <text evidence="9">Polyol metabolism; 1,2-propanediol degradation.</text>
</comment>
<dbReference type="GO" id="GO:0051144">
    <property type="term" value="P:1,2-propanediol catabolic process"/>
    <property type="evidence" value="ECO:0007669"/>
    <property type="project" value="UniProtKB-UniPathway"/>
</dbReference>
<evidence type="ECO:0000256" key="3">
    <source>
        <dbReference type="ARBA" id="ARBA00012206"/>
    </source>
</evidence>
<dbReference type="RefSeq" id="WP_066743389.1">
    <property type="nucleotide sequence ID" value="NZ_CP016757.1"/>
</dbReference>
<dbReference type="GO" id="GO:0016747">
    <property type="term" value="F:acyltransferase activity, transferring groups other than amino-acyl groups"/>
    <property type="evidence" value="ECO:0007669"/>
    <property type="project" value="InterPro"/>
</dbReference>
<evidence type="ECO:0000313" key="10">
    <source>
        <dbReference type="EMBL" id="ANZ44353.1"/>
    </source>
</evidence>